<evidence type="ECO:0000313" key="9">
    <source>
        <dbReference type="Proteomes" id="UP000240542"/>
    </source>
</evidence>
<feature type="domain" description="Ionotropic glutamate receptor C-terminal" evidence="7">
    <location>
        <begin position="42"/>
        <end position="263"/>
    </location>
</feature>
<dbReference type="GO" id="GO:0006865">
    <property type="term" value="P:amino acid transport"/>
    <property type="evidence" value="ECO:0007669"/>
    <property type="project" value="TreeGrafter"/>
</dbReference>
<evidence type="ECO:0000256" key="4">
    <source>
        <dbReference type="RuleBase" id="RU003744"/>
    </source>
</evidence>
<feature type="chain" id="PRO_5039056285" evidence="5">
    <location>
        <begin position="25"/>
        <end position="279"/>
    </location>
</feature>
<evidence type="ECO:0000313" key="8">
    <source>
        <dbReference type="EMBL" id="PSL00984.1"/>
    </source>
</evidence>
<dbReference type="CDD" id="cd13690">
    <property type="entry name" value="PBP2_GluB"/>
    <property type="match status" value="1"/>
</dbReference>
<dbReference type="InterPro" id="IPR018313">
    <property type="entry name" value="SBP_3_CS"/>
</dbReference>
<comment type="caution">
    <text evidence="8">The sequence shown here is derived from an EMBL/GenBank/DDBJ whole genome shotgun (WGS) entry which is preliminary data.</text>
</comment>
<dbReference type="InterPro" id="IPR001320">
    <property type="entry name" value="Iontro_rcpt_C"/>
</dbReference>
<reference evidence="8 9" key="1">
    <citation type="submission" date="2018-03" db="EMBL/GenBank/DDBJ databases">
        <title>Genomic Encyclopedia of Archaeal and Bacterial Type Strains, Phase II (KMG-II): from individual species to whole genera.</title>
        <authorList>
            <person name="Goeker M."/>
        </authorList>
    </citation>
    <scope>NUCLEOTIDE SEQUENCE [LARGE SCALE GENOMIC DNA]</scope>
    <source>
        <strain evidence="8 9">DSM 45312</strain>
    </source>
</reference>
<dbReference type="Gene3D" id="3.40.190.10">
    <property type="entry name" value="Periplasmic binding protein-like II"/>
    <property type="match status" value="2"/>
</dbReference>
<dbReference type="SMART" id="SM00079">
    <property type="entry name" value="PBPe"/>
    <property type="match status" value="1"/>
</dbReference>
<dbReference type="SUPFAM" id="SSF53850">
    <property type="entry name" value="Periplasmic binding protein-like II"/>
    <property type="match status" value="1"/>
</dbReference>
<keyword evidence="3 5" id="KW-0732">Signal</keyword>
<dbReference type="PANTHER" id="PTHR30085">
    <property type="entry name" value="AMINO ACID ABC TRANSPORTER PERMEASE"/>
    <property type="match status" value="1"/>
</dbReference>
<organism evidence="8 9">
    <name type="scientific">Murinocardiopsis flavida</name>
    <dbReference type="NCBI Taxonomy" id="645275"/>
    <lineage>
        <taxon>Bacteria</taxon>
        <taxon>Bacillati</taxon>
        <taxon>Actinomycetota</taxon>
        <taxon>Actinomycetes</taxon>
        <taxon>Streptosporangiales</taxon>
        <taxon>Nocardiopsidaceae</taxon>
        <taxon>Murinocardiopsis</taxon>
    </lineage>
</organism>
<evidence type="ECO:0000256" key="5">
    <source>
        <dbReference type="SAM" id="SignalP"/>
    </source>
</evidence>
<gene>
    <name evidence="8" type="ORF">CLV63_101463</name>
</gene>
<feature type="signal peptide" evidence="5">
    <location>
        <begin position="1"/>
        <end position="24"/>
    </location>
</feature>
<dbReference type="GO" id="GO:0005576">
    <property type="term" value="C:extracellular region"/>
    <property type="evidence" value="ECO:0007669"/>
    <property type="project" value="TreeGrafter"/>
</dbReference>
<feature type="domain" description="Solute-binding protein family 3/N-terminal" evidence="6">
    <location>
        <begin position="42"/>
        <end position="264"/>
    </location>
</feature>
<comment type="similarity">
    <text evidence="1 4">Belongs to the bacterial solute-binding protein 3 family.</text>
</comment>
<dbReference type="PROSITE" id="PS51257">
    <property type="entry name" value="PROKAR_LIPOPROTEIN"/>
    <property type="match status" value="1"/>
</dbReference>
<dbReference type="PROSITE" id="PS01039">
    <property type="entry name" value="SBP_BACTERIAL_3"/>
    <property type="match status" value="1"/>
</dbReference>
<name>A0A2P8DUX0_9ACTN</name>
<dbReference type="Pfam" id="PF00497">
    <property type="entry name" value="SBP_bac_3"/>
    <property type="match status" value="1"/>
</dbReference>
<evidence type="ECO:0000259" key="6">
    <source>
        <dbReference type="SMART" id="SM00062"/>
    </source>
</evidence>
<dbReference type="PANTHER" id="PTHR30085:SF6">
    <property type="entry name" value="ABC TRANSPORTER GLUTAMINE-BINDING PROTEIN GLNH"/>
    <property type="match status" value="1"/>
</dbReference>
<sequence length="279" mass="30020">MRAHRIGSALAGAAALALAVTACGAPAGSGGDSGGGGGDGDKLVIGTKYDQPGLGLEKEGKPEGFDVDVAKYVAKELGYEENQIEWKETISDNREGFLQQKTVDMVLATYSITDERKQVVSFAGPYYVAQQDILVPAEDKDSKKPEDMKGKTLCAAAGSRSADTITETLKIDAQTRKAGNYSECMQLLDDGTIDAVTTDNTILAGFSAQQEGKFRLLNNPFQEERYGVGLPKNSDKCEKIDEAITKMWESGEAEKMLEKHFGPAGLEYDKKQPELDGCE</sequence>
<dbReference type="InterPro" id="IPR001638">
    <property type="entry name" value="Solute-binding_3/MltF_N"/>
</dbReference>
<dbReference type="InterPro" id="IPR051455">
    <property type="entry name" value="Bact_solute-bind_prot3"/>
</dbReference>
<dbReference type="OrthoDB" id="9807888at2"/>
<dbReference type="AlphaFoldDB" id="A0A2P8DUX0"/>
<dbReference type="EMBL" id="PYGA01000001">
    <property type="protein sequence ID" value="PSL00984.1"/>
    <property type="molecule type" value="Genomic_DNA"/>
</dbReference>
<dbReference type="RefSeq" id="WP_106581144.1">
    <property type="nucleotide sequence ID" value="NZ_PYGA01000001.1"/>
</dbReference>
<dbReference type="GO" id="GO:0015276">
    <property type="term" value="F:ligand-gated monoatomic ion channel activity"/>
    <property type="evidence" value="ECO:0007669"/>
    <property type="project" value="InterPro"/>
</dbReference>
<keyword evidence="2" id="KW-0813">Transport</keyword>
<dbReference type="GO" id="GO:0016020">
    <property type="term" value="C:membrane"/>
    <property type="evidence" value="ECO:0007669"/>
    <property type="project" value="InterPro"/>
</dbReference>
<proteinExistence type="inferred from homology"/>
<evidence type="ECO:0000259" key="7">
    <source>
        <dbReference type="SMART" id="SM00079"/>
    </source>
</evidence>
<accession>A0A2P8DUX0</accession>
<evidence type="ECO:0000256" key="2">
    <source>
        <dbReference type="ARBA" id="ARBA00022448"/>
    </source>
</evidence>
<dbReference type="Proteomes" id="UP000240542">
    <property type="component" value="Unassembled WGS sequence"/>
</dbReference>
<dbReference type="GO" id="GO:0030288">
    <property type="term" value="C:outer membrane-bounded periplasmic space"/>
    <property type="evidence" value="ECO:0007669"/>
    <property type="project" value="TreeGrafter"/>
</dbReference>
<evidence type="ECO:0000256" key="1">
    <source>
        <dbReference type="ARBA" id="ARBA00010333"/>
    </source>
</evidence>
<keyword evidence="9" id="KW-1185">Reference proteome</keyword>
<evidence type="ECO:0000256" key="3">
    <source>
        <dbReference type="ARBA" id="ARBA00022729"/>
    </source>
</evidence>
<protein>
    <submittedName>
        <fullName evidence="8">Amino acid ABC transporter substrate-binding protein (PAAT family)</fullName>
    </submittedName>
</protein>
<dbReference type="SMART" id="SM00062">
    <property type="entry name" value="PBPb"/>
    <property type="match status" value="1"/>
</dbReference>